<evidence type="ECO:0000313" key="3">
    <source>
        <dbReference type="Proteomes" id="UP000199527"/>
    </source>
</evidence>
<accession>A0A1G8TXQ3</accession>
<keyword evidence="3" id="KW-1185">Reference proteome</keyword>
<protein>
    <recommendedName>
        <fullName evidence="4">Porin</fullName>
    </recommendedName>
</protein>
<proteinExistence type="predicted"/>
<dbReference type="SUPFAM" id="SSF56935">
    <property type="entry name" value="Porins"/>
    <property type="match status" value="1"/>
</dbReference>
<keyword evidence="1" id="KW-0732">Signal</keyword>
<feature type="chain" id="PRO_5011535114" description="Porin" evidence="1">
    <location>
        <begin position="23"/>
        <end position="259"/>
    </location>
</feature>
<dbReference type="OrthoDB" id="6396910at2"/>
<gene>
    <name evidence="2" type="ORF">SAMN04488540_108118</name>
</gene>
<dbReference type="AlphaFoldDB" id="A0A1G8TXQ3"/>
<dbReference type="RefSeq" id="WP_090365353.1">
    <property type="nucleotide sequence ID" value="NZ_FNEM01000008.1"/>
</dbReference>
<evidence type="ECO:0000256" key="1">
    <source>
        <dbReference type="SAM" id="SignalP"/>
    </source>
</evidence>
<organism evidence="2 3">
    <name type="scientific">Ferrimonas sediminum</name>
    <dbReference type="NCBI Taxonomy" id="718193"/>
    <lineage>
        <taxon>Bacteria</taxon>
        <taxon>Pseudomonadati</taxon>
        <taxon>Pseudomonadota</taxon>
        <taxon>Gammaproteobacteria</taxon>
        <taxon>Alteromonadales</taxon>
        <taxon>Ferrimonadaceae</taxon>
        <taxon>Ferrimonas</taxon>
    </lineage>
</organism>
<feature type="signal peptide" evidence="1">
    <location>
        <begin position="1"/>
        <end position="22"/>
    </location>
</feature>
<evidence type="ECO:0008006" key="4">
    <source>
        <dbReference type="Google" id="ProtNLM"/>
    </source>
</evidence>
<dbReference type="EMBL" id="FNEM01000008">
    <property type="protein sequence ID" value="SDJ46273.1"/>
    <property type="molecule type" value="Genomic_DNA"/>
</dbReference>
<name>A0A1G8TXQ3_9GAMM</name>
<dbReference type="Proteomes" id="UP000199527">
    <property type="component" value="Unassembled WGS sequence"/>
</dbReference>
<reference evidence="3" key="1">
    <citation type="submission" date="2016-10" db="EMBL/GenBank/DDBJ databases">
        <authorList>
            <person name="Varghese N."/>
            <person name="Submissions S."/>
        </authorList>
    </citation>
    <scope>NUCLEOTIDE SEQUENCE [LARGE SCALE GENOMIC DNA]</scope>
    <source>
        <strain evidence="3">DSM 23317</strain>
    </source>
</reference>
<evidence type="ECO:0000313" key="2">
    <source>
        <dbReference type="EMBL" id="SDJ46273.1"/>
    </source>
</evidence>
<sequence>MKTLSRLTLACALLGLCGPAAAGKTVVSIGYLLHESQSLDDNLNQFDRTTVSLANINAGDWGRVVTVGIVDNLEKSASYSGPANNGEDWSTYKLAFTGDFKTGIKGLNTMFKNVSYYNVNGYENNLALGLSYDIKALGASWYFSGGYMYSTGSNAWGTDFQGDWGGYHVEFRLDKPITDKTTVGVQYIGMHDRTQQHADIMYGGVSETDGDKNGYCADISLSYNFSKKIKTSLALRQLHAWYGYKNTANILYIGAQYAF</sequence>